<protein>
    <submittedName>
        <fullName evidence="1">Uncharacterized protein</fullName>
    </submittedName>
</protein>
<reference evidence="1 2" key="1">
    <citation type="submission" date="2020-04" db="EMBL/GenBank/DDBJ databases">
        <title>Molecular characterization of pseudomonads from Agaricus bisporus reveal novel blotch 2 pathogens in Western Europe.</title>
        <authorList>
            <person name="Taparia T."/>
            <person name="Krijger M."/>
            <person name="Haynes E."/>
            <person name="Elpinstone J.G."/>
            <person name="Noble R."/>
            <person name="Van Der Wolf J."/>
        </authorList>
    </citation>
    <scope>NUCLEOTIDE SEQUENCE [LARGE SCALE GENOMIC DNA]</scope>
    <source>
        <strain evidence="1 2">F1001</strain>
    </source>
</reference>
<organism evidence="1 2">
    <name type="scientific">Pseudomonas gingeri</name>
    <dbReference type="NCBI Taxonomy" id="117681"/>
    <lineage>
        <taxon>Bacteria</taxon>
        <taxon>Pseudomonadati</taxon>
        <taxon>Pseudomonadota</taxon>
        <taxon>Gammaproteobacteria</taxon>
        <taxon>Pseudomonadales</taxon>
        <taxon>Pseudomonadaceae</taxon>
        <taxon>Pseudomonas</taxon>
    </lineage>
</organism>
<dbReference type="RefSeq" id="WP_177144366.1">
    <property type="nucleotide sequence ID" value="NZ_JACAPU010000015.1"/>
</dbReference>
<proteinExistence type="predicted"/>
<dbReference type="AlphaFoldDB" id="A0A7Y7WFS7"/>
<dbReference type="Proteomes" id="UP000582981">
    <property type="component" value="Unassembled WGS sequence"/>
</dbReference>
<sequence>MLDLRRLRYFLTVAEEQRVDHRAVGRVLSMANIPNPALPRYRLNASIAKTPFYPTHPQQMMAKYHLSPYRLALSSIATTLIGALKDE</sequence>
<accession>A0A7Y7WFS7</accession>
<evidence type="ECO:0000313" key="2">
    <source>
        <dbReference type="Proteomes" id="UP000582981"/>
    </source>
</evidence>
<comment type="caution">
    <text evidence="1">The sequence shown here is derived from an EMBL/GenBank/DDBJ whole genome shotgun (WGS) entry which is preliminary data.</text>
</comment>
<dbReference type="EMBL" id="JACAPU010000015">
    <property type="protein sequence ID" value="NWB47724.1"/>
    <property type="molecule type" value="Genomic_DNA"/>
</dbReference>
<evidence type="ECO:0000313" key="1">
    <source>
        <dbReference type="EMBL" id="NWB47724.1"/>
    </source>
</evidence>
<name>A0A7Y7WFS7_9PSED</name>
<gene>
    <name evidence="1" type="ORF">HX829_14620</name>
</gene>